<comment type="caution">
    <text evidence="2">The sequence shown here is derived from an EMBL/GenBank/DDBJ whole genome shotgun (WGS) entry which is preliminary data.</text>
</comment>
<feature type="chain" id="PRO_5022959551" evidence="1">
    <location>
        <begin position="26"/>
        <end position="200"/>
    </location>
</feature>
<organism evidence="2 3">
    <name type="scientific">Novipirellula aureliae</name>
    <dbReference type="NCBI Taxonomy" id="2527966"/>
    <lineage>
        <taxon>Bacteria</taxon>
        <taxon>Pseudomonadati</taxon>
        <taxon>Planctomycetota</taxon>
        <taxon>Planctomycetia</taxon>
        <taxon>Pirellulales</taxon>
        <taxon>Pirellulaceae</taxon>
        <taxon>Novipirellula</taxon>
    </lineage>
</organism>
<dbReference type="RefSeq" id="WP_146599630.1">
    <property type="nucleotide sequence ID" value="NZ_SJPY01000003.1"/>
</dbReference>
<feature type="signal peptide" evidence="1">
    <location>
        <begin position="1"/>
        <end position="25"/>
    </location>
</feature>
<protein>
    <submittedName>
        <fullName evidence="2">Uncharacterized protein</fullName>
    </submittedName>
</protein>
<gene>
    <name evidence="2" type="ORF">Q31b_21910</name>
</gene>
<keyword evidence="3" id="KW-1185">Reference proteome</keyword>
<proteinExistence type="predicted"/>
<reference evidence="2 3" key="1">
    <citation type="submission" date="2019-02" db="EMBL/GenBank/DDBJ databases">
        <title>Deep-cultivation of Planctomycetes and their phenomic and genomic characterization uncovers novel biology.</title>
        <authorList>
            <person name="Wiegand S."/>
            <person name="Jogler M."/>
            <person name="Boedeker C."/>
            <person name="Pinto D."/>
            <person name="Vollmers J."/>
            <person name="Rivas-Marin E."/>
            <person name="Kohn T."/>
            <person name="Peeters S.H."/>
            <person name="Heuer A."/>
            <person name="Rast P."/>
            <person name="Oberbeckmann S."/>
            <person name="Bunk B."/>
            <person name="Jeske O."/>
            <person name="Meyerdierks A."/>
            <person name="Storesund J.E."/>
            <person name="Kallscheuer N."/>
            <person name="Luecker S."/>
            <person name="Lage O.M."/>
            <person name="Pohl T."/>
            <person name="Merkel B.J."/>
            <person name="Hornburger P."/>
            <person name="Mueller R.-W."/>
            <person name="Bruemmer F."/>
            <person name="Labrenz M."/>
            <person name="Spormann A.M."/>
            <person name="Op Den Camp H."/>
            <person name="Overmann J."/>
            <person name="Amann R."/>
            <person name="Jetten M.S.M."/>
            <person name="Mascher T."/>
            <person name="Medema M.H."/>
            <person name="Devos D.P."/>
            <person name="Kaster A.-K."/>
            <person name="Ovreas L."/>
            <person name="Rohde M."/>
            <person name="Galperin M.Y."/>
            <person name="Jogler C."/>
        </authorList>
    </citation>
    <scope>NUCLEOTIDE SEQUENCE [LARGE SCALE GENOMIC DNA]</scope>
    <source>
        <strain evidence="2 3">Q31b</strain>
    </source>
</reference>
<name>A0A5C6E0E5_9BACT</name>
<dbReference type="OrthoDB" id="291630at2"/>
<evidence type="ECO:0000256" key="1">
    <source>
        <dbReference type="SAM" id="SignalP"/>
    </source>
</evidence>
<accession>A0A5C6E0E5</accession>
<sequence length="200" mass="20638" precursor="true">MRIHRFFSLTFASLMALSVTGSVQADTPVEAKSEAVEAELSFDLATIVSELREFSADESVACEEKIARIDSAIAKLDEMLDAKPENQADILVVRDQLLEIRRSLKCSAHQLANCPDCMGSSVMDPPMMDMGMVGVAESGFTPMSSGGSSGFMSGGGGGAIAGGGPRLGLLAGLGAAIAIPLAISDDDDEPGTPASPSMVP</sequence>
<keyword evidence="1" id="KW-0732">Signal</keyword>
<dbReference type="Proteomes" id="UP000315471">
    <property type="component" value="Unassembled WGS sequence"/>
</dbReference>
<dbReference type="EMBL" id="SJPY01000003">
    <property type="protein sequence ID" value="TWU43153.1"/>
    <property type="molecule type" value="Genomic_DNA"/>
</dbReference>
<dbReference type="AlphaFoldDB" id="A0A5C6E0E5"/>
<evidence type="ECO:0000313" key="3">
    <source>
        <dbReference type="Proteomes" id="UP000315471"/>
    </source>
</evidence>
<evidence type="ECO:0000313" key="2">
    <source>
        <dbReference type="EMBL" id="TWU43153.1"/>
    </source>
</evidence>